<dbReference type="GO" id="GO:0008080">
    <property type="term" value="F:N-acetyltransferase activity"/>
    <property type="evidence" value="ECO:0007669"/>
    <property type="project" value="InterPro"/>
</dbReference>
<evidence type="ECO:0000313" key="5">
    <source>
        <dbReference type="Proteomes" id="UP000240530"/>
    </source>
</evidence>
<accession>A0A2T3KQZ5</accession>
<keyword evidence="1 4" id="KW-0808">Transferase</keyword>
<evidence type="ECO:0000313" key="4">
    <source>
        <dbReference type="EMBL" id="PSV08661.1"/>
    </source>
</evidence>
<sequence>MSVVVEISKEIEQDEVISLYRANEWSSAEIPEKLIPALLNSETLVTARKDGKLIGIGNAISDGHLVVYYPHILVDPNYQGLGVDRMMMELMQSKYRGFHQQMLTADGKAVEFYKALGFERAGKTEPMWVYAGNDH</sequence>
<keyword evidence="2" id="KW-0012">Acyltransferase</keyword>
<dbReference type="Pfam" id="PF13508">
    <property type="entry name" value="Acetyltransf_7"/>
    <property type="match status" value="1"/>
</dbReference>
<dbReference type="GO" id="GO:0005737">
    <property type="term" value="C:cytoplasm"/>
    <property type="evidence" value="ECO:0007669"/>
    <property type="project" value="TreeGrafter"/>
</dbReference>
<evidence type="ECO:0000256" key="2">
    <source>
        <dbReference type="ARBA" id="ARBA00023315"/>
    </source>
</evidence>
<organism evidence="4 5">
    <name type="scientific">Photobacterium leiognathi subsp. mandapamensis</name>
    <name type="common">Photobacterium mandapamensis</name>
    <dbReference type="NCBI Taxonomy" id="48408"/>
    <lineage>
        <taxon>Bacteria</taxon>
        <taxon>Pseudomonadati</taxon>
        <taxon>Pseudomonadota</taxon>
        <taxon>Gammaproteobacteria</taxon>
        <taxon>Vibrionales</taxon>
        <taxon>Vibrionaceae</taxon>
        <taxon>Photobacterium</taxon>
    </lineage>
</organism>
<dbReference type="SUPFAM" id="SSF55729">
    <property type="entry name" value="Acyl-CoA N-acyltransferases (Nat)"/>
    <property type="match status" value="1"/>
</dbReference>
<dbReference type="AlphaFoldDB" id="A0A2T3KQZ5"/>
<dbReference type="PANTHER" id="PTHR43626">
    <property type="entry name" value="ACYL-COA N-ACYLTRANSFERASE"/>
    <property type="match status" value="1"/>
</dbReference>
<dbReference type="InterPro" id="IPR000182">
    <property type="entry name" value="GNAT_dom"/>
</dbReference>
<dbReference type="EMBL" id="PYNS01000027">
    <property type="protein sequence ID" value="PSV08661.1"/>
    <property type="molecule type" value="Genomic_DNA"/>
</dbReference>
<proteinExistence type="predicted"/>
<dbReference type="Proteomes" id="UP000240530">
    <property type="component" value="Unassembled WGS sequence"/>
</dbReference>
<dbReference type="Gene3D" id="3.40.630.30">
    <property type="match status" value="1"/>
</dbReference>
<evidence type="ECO:0000259" key="3">
    <source>
        <dbReference type="PROSITE" id="PS51186"/>
    </source>
</evidence>
<dbReference type="PROSITE" id="PS51186">
    <property type="entry name" value="GNAT"/>
    <property type="match status" value="1"/>
</dbReference>
<protein>
    <submittedName>
        <fullName evidence="4">GNAT family N-acetyltransferase</fullName>
    </submittedName>
</protein>
<feature type="domain" description="N-acetyltransferase" evidence="3">
    <location>
        <begin position="5"/>
        <end position="135"/>
    </location>
</feature>
<name>A0A2T3KQZ5_PHOLD</name>
<reference evidence="4 5" key="1">
    <citation type="submission" date="2018-03" db="EMBL/GenBank/DDBJ databases">
        <title>Whole genome sequencing of Histamine producing bacteria.</title>
        <authorList>
            <person name="Butler K."/>
        </authorList>
    </citation>
    <scope>NUCLEOTIDE SEQUENCE [LARGE SCALE GENOMIC DNA]</scope>
    <source>
        <strain evidence="4 5">Res.4.1</strain>
    </source>
</reference>
<dbReference type="PANTHER" id="PTHR43626:SF4">
    <property type="entry name" value="GCN5-RELATED N-ACETYLTRANSFERASE 2, CHLOROPLASTIC"/>
    <property type="match status" value="1"/>
</dbReference>
<comment type="caution">
    <text evidence="4">The sequence shown here is derived from an EMBL/GenBank/DDBJ whole genome shotgun (WGS) entry which is preliminary data.</text>
</comment>
<dbReference type="InterPro" id="IPR045039">
    <property type="entry name" value="NSI-like"/>
</dbReference>
<gene>
    <name evidence="4" type="ORF">C0W93_18065</name>
</gene>
<dbReference type="RefSeq" id="WP_107185927.1">
    <property type="nucleotide sequence ID" value="NZ_JAWQGC010000001.1"/>
</dbReference>
<evidence type="ECO:0000256" key="1">
    <source>
        <dbReference type="ARBA" id="ARBA00022679"/>
    </source>
</evidence>
<dbReference type="InterPro" id="IPR016181">
    <property type="entry name" value="Acyl_CoA_acyltransferase"/>
</dbReference>